<dbReference type="Proteomes" id="UP001144096">
    <property type="component" value="Unassembled WGS sequence"/>
</dbReference>
<protein>
    <submittedName>
        <fullName evidence="2">Uncharacterized protein</fullName>
    </submittedName>
</protein>
<proteinExistence type="predicted"/>
<dbReference type="RefSeq" id="WP_257925542.1">
    <property type="nucleotide sequence ID" value="NZ_JAMXQV010000029.1"/>
</dbReference>
<keyword evidence="3" id="KW-1185">Reference proteome</keyword>
<feature type="region of interest" description="Disordered" evidence="1">
    <location>
        <begin position="98"/>
        <end position="117"/>
    </location>
</feature>
<accession>A0A9X2NKD1</accession>
<evidence type="ECO:0000256" key="1">
    <source>
        <dbReference type="SAM" id="MobiDB-lite"/>
    </source>
</evidence>
<name>A0A9X2NKD1_9PSEU</name>
<sequence length="117" mass="12655">MGHADAEESRLREVAGLMWRTAAVHRTRAARLATDAEPGGTFQARVERGLAKVAAEHAMAFQELADAAEARRWATNRPSTSPEWTAAMNRSLAALRRAEAHHHQAAAAVPARDEPPG</sequence>
<gene>
    <name evidence="2" type="ORF">M8542_39705</name>
</gene>
<dbReference type="EMBL" id="JAMXQV010000029">
    <property type="protein sequence ID" value="MCR6488973.1"/>
    <property type="molecule type" value="Genomic_DNA"/>
</dbReference>
<reference evidence="2" key="1">
    <citation type="submission" date="2022-06" db="EMBL/GenBank/DDBJ databases">
        <title>Amycolatopsis iheyaensis sp. nov., a new species of the genus Amycolatopsis isolated from soil in Iheya island, Japan.</title>
        <authorList>
            <person name="Ngamcharungchit C."/>
            <person name="Kanto H."/>
            <person name="Take A."/>
            <person name="Intra B."/>
            <person name="Matsumoto A."/>
            <person name="Panbangred W."/>
            <person name="Inahashi Y."/>
        </authorList>
    </citation>
    <scope>NUCLEOTIDE SEQUENCE</scope>
    <source>
        <strain evidence="2">OK19-0408</strain>
    </source>
</reference>
<evidence type="ECO:0000313" key="3">
    <source>
        <dbReference type="Proteomes" id="UP001144096"/>
    </source>
</evidence>
<dbReference type="AlphaFoldDB" id="A0A9X2NKD1"/>
<evidence type="ECO:0000313" key="2">
    <source>
        <dbReference type="EMBL" id="MCR6488973.1"/>
    </source>
</evidence>
<comment type="caution">
    <text evidence="2">The sequence shown here is derived from an EMBL/GenBank/DDBJ whole genome shotgun (WGS) entry which is preliminary data.</text>
</comment>
<organism evidence="2 3">
    <name type="scientific">Amycolatopsis iheyensis</name>
    <dbReference type="NCBI Taxonomy" id="2945988"/>
    <lineage>
        <taxon>Bacteria</taxon>
        <taxon>Bacillati</taxon>
        <taxon>Actinomycetota</taxon>
        <taxon>Actinomycetes</taxon>
        <taxon>Pseudonocardiales</taxon>
        <taxon>Pseudonocardiaceae</taxon>
        <taxon>Amycolatopsis</taxon>
    </lineage>
</organism>